<name>A0AA40EKM6_9PEZI</name>
<comment type="caution">
    <text evidence="2">The sequence shown here is derived from an EMBL/GenBank/DDBJ whole genome shotgun (WGS) entry which is preliminary data.</text>
</comment>
<gene>
    <name evidence="2" type="ORF">B0T18DRAFT_449513</name>
</gene>
<accession>A0AA40EKM6</accession>
<protein>
    <submittedName>
        <fullName evidence="2">Uncharacterized protein</fullName>
    </submittedName>
</protein>
<evidence type="ECO:0000313" key="3">
    <source>
        <dbReference type="Proteomes" id="UP001172155"/>
    </source>
</evidence>
<evidence type="ECO:0000313" key="2">
    <source>
        <dbReference type="EMBL" id="KAK0741034.1"/>
    </source>
</evidence>
<dbReference type="AlphaFoldDB" id="A0AA40EKM6"/>
<evidence type="ECO:0000256" key="1">
    <source>
        <dbReference type="SAM" id="MobiDB-lite"/>
    </source>
</evidence>
<feature type="compositionally biased region" description="Basic and acidic residues" evidence="1">
    <location>
        <begin position="1"/>
        <end position="21"/>
    </location>
</feature>
<proteinExistence type="predicted"/>
<keyword evidence="3" id="KW-1185">Reference proteome</keyword>
<organism evidence="2 3">
    <name type="scientific">Schizothecium vesticola</name>
    <dbReference type="NCBI Taxonomy" id="314040"/>
    <lineage>
        <taxon>Eukaryota</taxon>
        <taxon>Fungi</taxon>
        <taxon>Dikarya</taxon>
        <taxon>Ascomycota</taxon>
        <taxon>Pezizomycotina</taxon>
        <taxon>Sordariomycetes</taxon>
        <taxon>Sordariomycetidae</taxon>
        <taxon>Sordariales</taxon>
        <taxon>Schizotheciaceae</taxon>
        <taxon>Schizothecium</taxon>
    </lineage>
</organism>
<dbReference type="EMBL" id="JAUKUD010000006">
    <property type="protein sequence ID" value="KAK0741034.1"/>
    <property type="molecule type" value="Genomic_DNA"/>
</dbReference>
<reference evidence="2" key="1">
    <citation type="submission" date="2023-06" db="EMBL/GenBank/DDBJ databases">
        <title>Genome-scale phylogeny and comparative genomics of the fungal order Sordariales.</title>
        <authorList>
            <consortium name="Lawrence Berkeley National Laboratory"/>
            <person name="Hensen N."/>
            <person name="Bonometti L."/>
            <person name="Westerberg I."/>
            <person name="Brannstrom I.O."/>
            <person name="Guillou S."/>
            <person name="Cros-Aarteil S."/>
            <person name="Calhoun S."/>
            <person name="Haridas S."/>
            <person name="Kuo A."/>
            <person name="Mondo S."/>
            <person name="Pangilinan J."/>
            <person name="Riley R."/>
            <person name="LaButti K."/>
            <person name="Andreopoulos B."/>
            <person name="Lipzen A."/>
            <person name="Chen C."/>
            <person name="Yanf M."/>
            <person name="Daum C."/>
            <person name="Ng V."/>
            <person name="Clum A."/>
            <person name="Steindorff A."/>
            <person name="Ohm R."/>
            <person name="Martin F."/>
            <person name="Silar P."/>
            <person name="Natvig D."/>
            <person name="Lalanne C."/>
            <person name="Gautier V."/>
            <person name="Ament-velasquez S.L."/>
            <person name="Kruys A."/>
            <person name="Hutchinson M.I."/>
            <person name="Powell A.J."/>
            <person name="Barry K."/>
            <person name="Miller A.N."/>
            <person name="Grigoriev I.V."/>
            <person name="Debuchy R."/>
            <person name="Gladieux P."/>
            <person name="Thoren M.H."/>
            <person name="Johannesson H."/>
        </authorList>
    </citation>
    <scope>NUCLEOTIDE SEQUENCE</scope>
    <source>
        <strain evidence="2">SMH3187-1</strain>
    </source>
</reference>
<sequence>MRDRQARGKDPYRSDSDPHSSDDDDYDNDIRRPSSKMRLGGGGGGGSRLEKLDFSRVELRHRAVTFLENPELLMMYAQSKGDSVASARLHFTRMLCGYEKPEGMNE</sequence>
<feature type="region of interest" description="Disordered" evidence="1">
    <location>
        <begin position="1"/>
        <end position="49"/>
    </location>
</feature>
<dbReference type="Proteomes" id="UP001172155">
    <property type="component" value="Unassembled WGS sequence"/>
</dbReference>